<dbReference type="NCBIfam" id="NF005932">
    <property type="entry name" value="PRK07956.1"/>
    <property type="match status" value="1"/>
</dbReference>
<dbReference type="InterPro" id="IPR012340">
    <property type="entry name" value="NA-bd_OB-fold"/>
</dbReference>
<feature type="binding site" evidence="11">
    <location>
        <begin position="83"/>
        <end position="84"/>
    </location>
    <ligand>
        <name>NAD(+)</name>
        <dbReference type="ChEBI" id="CHEBI:57540"/>
    </ligand>
</feature>
<dbReference type="PROSITE" id="PS01055">
    <property type="entry name" value="DNA_LIGASE_N1"/>
    <property type="match status" value="1"/>
</dbReference>
<gene>
    <name evidence="11 14" type="primary">ligA</name>
    <name evidence="14" type="ORF">QQ020_08705</name>
</gene>
<dbReference type="Gene3D" id="6.20.10.30">
    <property type="match status" value="1"/>
</dbReference>
<keyword evidence="2 11" id="KW-0436">Ligase</keyword>
<dbReference type="Pfam" id="PF22745">
    <property type="entry name" value="Nlig-Ia"/>
    <property type="match status" value="1"/>
</dbReference>
<dbReference type="InterPro" id="IPR004149">
    <property type="entry name" value="Znf_DNAligase_C4"/>
</dbReference>
<protein>
    <recommendedName>
        <fullName evidence="11 12">DNA ligase</fullName>
        <ecNumber evidence="11 12">6.5.1.2</ecNumber>
    </recommendedName>
    <alternativeName>
        <fullName evidence="11">Polydeoxyribonucleotide synthase [NAD(+)]</fullName>
    </alternativeName>
</protein>
<dbReference type="EC" id="6.5.1.2" evidence="11 12"/>
<evidence type="ECO:0000256" key="5">
    <source>
        <dbReference type="ARBA" id="ARBA00022763"/>
    </source>
</evidence>
<dbReference type="InterPro" id="IPR013839">
    <property type="entry name" value="DNAligase_adenylation"/>
</dbReference>
<feature type="binding site" evidence="11">
    <location>
        <position position="407"/>
    </location>
    <ligand>
        <name>Zn(2+)</name>
        <dbReference type="ChEBI" id="CHEBI:29105"/>
    </ligand>
</feature>
<dbReference type="SMART" id="SM00532">
    <property type="entry name" value="LIGANc"/>
    <property type="match status" value="1"/>
</dbReference>
<dbReference type="Gene3D" id="3.40.50.10190">
    <property type="entry name" value="BRCT domain"/>
    <property type="match status" value="1"/>
</dbReference>
<dbReference type="SMART" id="SM00292">
    <property type="entry name" value="BRCT"/>
    <property type="match status" value="1"/>
</dbReference>
<evidence type="ECO:0000259" key="13">
    <source>
        <dbReference type="PROSITE" id="PS50172"/>
    </source>
</evidence>
<keyword evidence="3 11" id="KW-0235">DNA replication</keyword>
<evidence type="ECO:0000256" key="6">
    <source>
        <dbReference type="ARBA" id="ARBA00022833"/>
    </source>
</evidence>
<evidence type="ECO:0000256" key="11">
    <source>
        <dbReference type="HAMAP-Rule" id="MF_01588"/>
    </source>
</evidence>
<organism evidence="14 15">
    <name type="scientific">Agaribacillus aureus</name>
    <dbReference type="NCBI Taxonomy" id="3051825"/>
    <lineage>
        <taxon>Bacteria</taxon>
        <taxon>Pseudomonadati</taxon>
        <taxon>Bacteroidota</taxon>
        <taxon>Cytophagia</taxon>
        <taxon>Cytophagales</taxon>
        <taxon>Splendidivirgaceae</taxon>
        <taxon>Agaribacillus</taxon>
    </lineage>
</organism>
<dbReference type="InterPro" id="IPR010994">
    <property type="entry name" value="RuvA_2-like"/>
</dbReference>
<name>A0ABT8L339_9BACT</name>
<dbReference type="PANTHER" id="PTHR23389:SF9">
    <property type="entry name" value="DNA LIGASE"/>
    <property type="match status" value="1"/>
</dbReference>
<dbReference type="Gene3D" id="1.10.150.20">
    <property type="entry name" value="5' to 3' exonuclease, C-terminal subdomain"/>
    <property type="match status" value="2"/>
</dbReference>
<dbReference type="PROSITE" id="PS50172">
    <property type="entry name" value="BRCT"/>
    <property type="match status" value="1"/>
</dbReference>
<dbReference type="Pfam" id="PF03119">
    <property type="entry name" value="DNA_ligase_ZBD"/>
    <property type="match status" value="1"/>
</dbReference>
<dbReference type="SMART" id="SM00278">
    <property type="entry name" value="HhH1"/>
    <property type="match status" value="3"/>
</dbReference>
<keyword evidence="7 11" id="KW-0460">Magnesium</keyword>
<dbReference type="Gene3D" id="2.40.50.140">
    <property type="entry name" value="Nucleic acid-binding proteins"/>
    <property type="match status" value="1"/>
</dbReference>
<dbReference type="InterPro" id="IPR041663">
    <property type="entry name" value="DisA/LigA_HHH"/>
</dbReference>
<proteinExistence type="inferred from homology"/>
<feature type="binding site" evidence="11">
    <location>
        <position position="174"/>
    </location>
    <ligand>
        <name>NAD(+)</name>
        <dbReference type="ChEBI" id="CHEBI:57540"/>
    </ligand>
</feature>
<dbReference type="InterPro" id="IPR018239">
    <property type="entry name" value="DNA_ligase_AS"/>
</dbReference>
<dbReference type="Pfam" id="PF03120">
    <property type="entry name" value="OB_DNA_ligase"/>
    <property type="match status" value="1"/>
</dbReference>
<dbReference type="EMBL" id="JAUJEB010000001">
    <property type="protein sequence ID" value="MDN5212129.1"/>
    <property type="molecule type" value="Genomic_DNA"/>
</dbReference>
<keyword evidence="15" id="KW-1185">Reference proteome</keyword>
<dbReference type="Pfam" id="PF01653">
    <property type="entry name" value="DNA_ligase_aden"/>
    <property type="match status" value="1"/>
</dbReference>
<evidence type="ECO:0000256" key="9">
    <source>
        <dbReference type="ARBA" id="ARBA00023204"/>
    </source>
</evidence>
<dbReference type="RefSeq" id="WP_346757453.1">
    <property type="nucleotide sequence ID" value="NZ_JAUJEB010000001.1"/>
</dbReference>
<feature type="binding site" evidence="11">
    <location>
        <position position="313"/>
    </location>
    <ligand>
        <name>NAD(+)</name>
        <dbReference type="ChEBI" id="CHEBI:57540"/>
    </ligand>
</feature>
<comment type="similarity">
    <text evidence="11">Belongs to the NAD-dependent DNA ligase family. LigA subfamily.</text>
</comment>
<dbReference type="SUPFAM" id="SSF47781">
    <property type="entry name" value="RuvA domain 2-like"/>
    <property type="match status" value="1"/>
</dbReference>
<dbReference type="SUPFAM" id="SSF50249">
    <property type="entry name" value="Nucleic acid-binding proteins"/>
    <property type="match status" value="1"/>
</dbReference>
<keyword evidence="4 11" id="KW-0479">Metal-binding</keyword>
<feature type="binding site" evidence="11">
    <location>
        <position position="431"/>
    </location>
    <ligand>
        <name>Zn(2+)</name>
        <dbReference type="ChEBI" id="CHEBI:29105"/>
    </ligand>
</feature>
<dbReference type="InterPro" id="IPR001679">
    <property type="entry name" value="DNA_ligase"/>
</dbReference>
<dbReference type="PANTHER" id="PTHR23389">
    <property type="entry name" value="CHROMOSOME TRANSMISSION FIDELITY FACTOR 18"/>
    <property type="match status" value="1"/>
</dbReference>
<evidence type="ECO:0000256" key="10">
    <source>
        <dbReference type="ARBA" id="ARBA00034005"/>
    </source>
</evidence>
<evidence type="ECO:0000256" key="2">
    <source>
        <dbReference type="ARBA" id="ARBA00022598"/>
    </source>
</evidence>
<dbReference type="InterPro" id="IPR013840">
    <property type="entry name" value="DNAligase_N"/>
</dbReference>
<feature type="binding site" evidence="11">
    <location>
        <begin position="34"/>
        <end position="38"/>
    </location>
    <ligand>
        <name>NAD(+)</name>
        <dbReference type="ChEBI" id="CHEBI:57540"/>
    </ligand>
</feature>
<keyword evidence="6 11" id="KW-0862">Zinc</keyword>
<feature type="binding site" evidence="11">
    <location>
        <position position="410"/>
    </location>
    <ligand>
        <name>Zn(2+)</name>
        <dbReference type="ChEBI" id="CHEBI:29105"/>
    </ligand>
</feature>
<feature type="binding site" evidence="11">
    <location>
        <position position="114"/>
    </location>
    <ligand>
        <name>NAD(+)</name>
        <dbReference type="ChEBI" id="CHEBI:57540"/>
    </ligand>
</feature>
<keyword evidence="5 11" id="KW-0227">DNA damage</keyword>
<evidence type="ECO:0000256" key="8">
    <source>
        <dbReference type="ARBA" id="ARBA00023027"/>
    </source>
</evidence>
<dbReference type="GO" id="GO:0003911">
    <property type="term" value="F:DNA ligase (NAD+) activity"/>
    <property type="evidence" value="ECO:0007669"/>
    <property type="project" value="UniProtKB-EC"/>
</dbReference>
<dbReference type="InterPro" id="IPR036420">
    <property type="entry name" value="BRCT_dom_sf"/>
</dbReference>
<evidence type="ECO:0000256" key="12">
    <source>
        <dbReference type="RuleBase" id="RU000618"/>
    </source>
</evidence>
<dbReference type="NCBIfam" id="TIGR00575">
    <property type="entry name" value="dnlj"/>
    <property type="match status" value="1"/>
</dbReference>
<dbReference type="Pfam" id="PF12826">
    <property type="entry name" value="HHH_2"/>
    <property type="match status" value="1"/>
</dbReference>
<accession>A0ABT8L339</accession>
<dbReference type="SUPFAM" id="SSF56091">
    <property type="entry name" value="DNA ligase/mRNA capping enzyme, catalytic domain"/>
    <property type="match status" value="1"/>
</dbReference>
<dbReference type="CDD" id="cd00114">
    <property type="entry name" value="LIGANc"/>
    <property type="match status" value="1"/>
</dbReference>
<keyword evidence="8 11" id="KW-0520">NAD</keyword>
<dbReference type="Pfam" id="PF00533">
    <property type="entry name" value="BRCT"/>
    <property type="match status" value="1"/>
</dbReference>
<feature type="active site" description="N6-AMP-lysine intermediate" evidence="11">
    <location>
        <position position="116"/>
    </location>
</feature>
<feature type="binding site" evidence="11">
    <location>
        <position position="289"/>
    </location>
    <ligand>
        <name>NAD(+)</name>
        <dbReference type="ChEBI" id="CHEBI:57540"/>
    </ligand>
</feature>
<comment type="cofactor">
    <cofactor evidence="11">
        <name>Mg(2+)</name>
        <dbReference type="ChEBI" id="CHEBI:18420"/>
    </cofactor>
    <cofactor evidence="11">
        <name>Mn(2+)</name>
        <dbReference type="ChEBI" id="CHEBI:29035"/>
    </cofactor>
</comment>
<dbReference type="PIRSF" id="PIRSF001604">
    <property type="entry name" value="LigA"/>
    <property type="match status" value="1"/>
</dbReference>
<reference evidence="14" key="1">
    <citation type="submission" date="2023-06" db="EMBL/GenBank/DDBJ databases">
        <title>Genomic of Agaribacillus aureum.</title>
        <authorList>
            <person name="Wang G."/>
        </authorList>
    </citation>
    <scope>NUCLEOTIDE SEQUENCE</scope>
    <source>
        <strain evidence="14">BMA12</strain>
    </source>
</reference>
<dbReference type="Gene3D" id="1.10.287.610">
    <property type="entry name" value="Helix hairpin bin"/>
    <property type="match status" value="1"/>
</dbReference>
<dbReference type="Gene3D" id="3.30.470.30">
    <property type="entry name" value="DNA ligase/mRNA capping enzyme"/>
    <property type="match status" value="1"/>
</dbReference>
<evidence type="ECO:0000256" key="1">
    <source>
        <dbReference type="ARBA" id="ARBA00004067"/>
    </source>
</evidence>
<dbReference type="CDD" id="cd17748">
    <property type="entry name" value="BRCT_DNA_ligase_like"/>
    <property type="match status" value="1"/>
</dbReference>
<comment type="function">
    <text evidence="1 11">DNA ligase that catalyzes the formation of phosphodiester linkages between 5'-phosphoryl and 3'-hydroxyl groups in double-stranded DNA using NAD as a coenzyme and as the energy source for the reaction. It is essential for DNA replication and repair of damaged DNA.</text>
</comment>
<evidence type="ECO:0000256" key="4">
    <source>
        <dbReference type="ARBA" id="ARBA00022723"/>
    </source>
</evidence>
<feature type="binding site" evidence="11">
    <location>
        <position position="137"/>
    </location>
    <ligand>
        <name>NAD(+)</name>
        <dbReference type="ChEBI" id="CHEBI:57540"/>
    </ligand>
</feature>
<evidence type="ECO:0000313" key="14">
    <source>
        <dbReference type="EMBL" id="MDN5212129.1"/>
    </source>
</evidence>
<dbReference type="PROSITE" id="PS01056">
    <property type="entry name" value="DNA_LIGASE_N2"/>
    <property type="match status" value="1"/>
</dbReference>
<sequence length="671" mass="75643">MKQEQAKLRIAELTEKINYYNYLYYQKDTSEISDFEFDQLLKELMTLEEQFPALSLEDSPSRRVGGTITKTFETVQHKYPMLSLSNTYSQEELRDHDKRVAKGLGDQSYEYICELKFDGVALSITYENGLLSRAVTRGDGVKGDDITNNARTIKTLPLKIKNTLDVDSVEVRGEVFMSREVFDKLNRERDDIGEARLANPRNTASGTLKMQDSSVVASRKLDCYLYAVLGENLPVKTHEEALKQLEAWHFNVSPTYKKCEHIDEVIDYIEYWETKRFELPLETDGIVVKVNSYAQQEILGSTAKSPRWAIAYKYKAENEATILNEISYQVGRTGAITPVANLEPVLLAGTTVKRASLHNANEIQRLDLRIGDTVFVEKGGEIIPKITGVDMSQRKANSQPIEFIHTCPECGTELIRKEGEANHYCPNERGCPPQIKGRVEHFIQRKAMDIDSLGERTIALLFEKDLLKTPADLYKLTYDDIHDLEGFKDLSTRNLLNGIEASKQISFDSVLFALGIRYVGKTVAEKLAQHFKSIDNLAAASFDELIDVPEIGERIAESVIEFFGDPENKILVEELKKSGLQFTMTEKEVVLESSLLNEKSFVISGVFNAFSRDEIKEKIKNNGGKVVSAISGKVNYLVAGENMGPSKLEKAQKLGVDIISEQEFLAMINNT</sequence>
<comment type="catalytic activity">
    <reaction evidence="10 11 12">
        <text>NAD(+) + (deoxyribonucleotide)n-3'-hydroxyl + 5'-phospho-(deoxyribonucleotide)m = (deoxyribonucleotide)n+m + AMP + beta-nicotinamide D-nucleotide.</text>
        <dbReference type="EC" id="6.5.1.2"/>
    </reaction>
</comment>
<feature type="domain" description="BRCT" evidence="13">
    <location>
        <begin position="591"/>
        <end position="671"/>
    </location>
</feature>
<evidence type="ECO:0000256" key="7">
    <source>
        <dbReference type="ARBA" id="ARBA00022842"/>
    </source>
</evidence>
<keyword evidence="11" id="KW-0464">Manganese</keyword>
<evidence type="ECO:0000313" key="15">
    <source>
        <dbReference type="Proteomes" id="UP001172083"/>
    </source>
</evidence>
<dbReference type="Proteomes" id="UP001172083">
    <property type="component" value="Unassembled WGS sequence"/>
</dbReference>
<dbReference type="InterPro" id="IPR033136">
    <property type="entry name" value="DNA_ligase_CS"/>
</dbReference>
<dbReference type="InterPro" id="IPR003583">
    <property type="entry name" value="Hlx-hairpin-Hlx_DNA-bd_motif"/>
</dbReference>
<keyword evidence="9 11" id="KW-0234">DNA repair</keyword>
<evidence type="ECO:0000256" key="3">
    <source>
        <dbReference type="ARBA" id="ARBA00022705"/>
    </source>
</evidence>
<dbReference type="SUPFAM" id="SSF52113">
    <property type="entry name" value="BRCT domain"/>
    <property type="match status" value="1"/>
</dbReference>
<dbReference type="InterPro" id="IPR004150">
    <property type="entry name" value="NAD_DNA_ligase_OB"/>
</dbReference>
<dbReference type="HAMAP" id="MF_01588">
    <property type="entry name" value="DNA_ligase_A"/>
    <property type="match status" value="1"/>
</dbReference>
<dbReference type="InterPro" id="IPR001357">
    <property type="entry name" value="BRCT_dom"/>
</dbReference>
<comment type="caution">
    <text evidence="14">The sequence shown here is derived from an EMBL/GenBank/DDBJ whole genome shotgun (WGS) entry which is preliminary data.</text>
</comment>
<feature type="binding site" evidence="11">
    <location>
        <position position="425"/>
    </location>
    <ligand>
        <name>Zn(2+)</name>
        <dbReference type="ChEBI" id="CHEBI:29105"/>
    </ligand>
</feature>